<gene>
    <name evidence="1" type="ORF">ARMGADRAFT_1166908</name>
</gene>
<dbReference type="OrthoDB" id="3061695at2759"/>
<protein>
    <submittedName>
        <fullName evidence="1">Uncharacterized protein</fullName>
    </submittedName>
</protein>
<reference evidence="2" key="1">
    <citation type="journal article" date="2017" name="Nat. Ecol. Evol.">
        <title>Genome expansion and lineage-specific genetic innovations in the forest pathogenic fungi Armillaria.</title>
        <authorList>
            <person name="Sipos G."/>
            <person name="Prasanna A.N."/>
            <person name="Walter M.C."/>
            <person name="O'Connor E."/>
            <person name="Balint B."/>
            <person name="Krizsan K."/>
            <person name="Kiss B."/>
            <person name="Hess J."/>
            <person name="Varga T."/>
            <person name="Slot J."/>
            <person name="Riley R."/>
            <person name="Boka B."/>
            <person name="Rigling D."/>
            <person name="Barry K."/>
            <person name="Lee J."/>
            <person name="Mihaltcheva S."/>
            <person name="LaButti K."/>
            <person name="Lipzen A."/>
            <person name="Waldron R."/>
            <person name="Moloney N.M."/>
            <person name="Sperisen C."/>
            <person name="Kredics L."/>
            <person name="Vagvoelgyi C."/>
            <person name="Patrignani A."/>
            <person name="Fitzpatrick D."/>
            <person name="Nagy I."/>
            <person name="Doyle S."/>
            <person name="Anderson J.B."/>
            <person name="Grigoriev I.V."/>
            <person name="Gueldener U."/>
            <person name="Muensterkoetter M."/>
            <person name="Nagy L.G."/>
        </authorList>
    </citation>
    <scope>NUCLEOTIDE SEQUENCE [LARGE SCALE GENOMIC DNA]</scope>
    <source>
        <strain evidence="2">Ar21-2</strain>
    </source>
</reference>
<evidence type="ECO:0000313" key="2">
    <source>
        <dbReference type="Proteomes" id="UP000217790"/>
    </source>
</evidence>
<dbReference type="InParanoid" id="A0A2H3D5R2"/>
<keyword evidence="2" id="KW-1185">Reference proteome</keyword>
<dbReference type="EMBL" id="KZ293665">
    <property type="protein sequence ID" value="PBK90579.1"/>
    <property type="molecule type" value="Genomic_DNA"/>
</dbReference>
<sequence>MERYKRKTSSLTFLQSPLTITWASQPSICINLQVIPPPLLFIPLSLIQQSSCLSICFHSCNAVLKDAEQEEAEEVLNHPDSEGQAVSPASYPGVAVHPALVGLIPRHSPRFLECRLQDSLPALLLPPLSTLPSRRRLPRNHLRSRLLRLFPEVQLAISRL</sequence>
<evidence type="ECO:0000313" key="1">
    <source>
        <dbReference type="EMBL" id="PBK90579.1"/>
    </source>
</evidence>
<dbReference type="Proteomes" id="UP000217790">
    <property type="component" value="Unassembled WGS sequence"/>
</dbReference>
<organism evidence="1 2">
    <name type="scientific">Armillaria gallica</name>
    <name type="common">Bulbous honey fungus</name>
    <name type="synonym">Armillaria bulbosa</name>
    <dbReference type="NCBI Taxonomy" id="47427"/>
    <lineage>
        <taxon>Eukaryota</taxon>
        <taxon>Fungi</taxon>
        <taxon>Dikarya</taxon>
        <taxon>Basidiomycota</taxon>
        <taxon>Agaricomycotina</taxon>
        <taxon>Agaricomycetes</taxon>
        <taxon>Agaricomycetidae</taxon>
        <taxon>Agaricales</taxon>
        <taxon>Marasmiineae</taxon>
        <taxon>Physalacriaceae</taxon>
        <taxon>Armillaria</taxon>
    </lineage>
</organism>
<proteinExistence type="predicted"/>
<accession>A0A2H3D5R2</accession>
<name>A0A2H3D5R2_ARMGA</name>
<dbReference type="AlphaFoldDB" id="A0A2H3D5R2"/>